<keyword evidence="1" id="KW-1133">Transmembrane helix</keyword>
<sequence>MLLATTLDADNHERQQGYTTFLRSRIMKIMFLFLFVAITTIITNLYLDIEQFRNAFSFDKAYQNAADHDQTLDSLEQGADIASQILQEIGQKQAENSNSELVLHTRNRRSKALNESDPADLLIGVMVERDMDRFHETIRSILQQHTSDALLLRIMIYIPNLLQEIASYIDQKYRPEIASGMIFVVIGPVEESHPEGDDVKQPAQQQQRSLDFAYIAQVAANTSRFFLPLSSGTTVIASGFAHSIHERVSNTVERWSRITFVPEETSTHPGRAPFSGNLFNSTELIRIAIAVKTFRLRHPVEFIVNVVCERLMIGSMVQNQSNLNLFNSSRIAPGNYDSVLPNSGTIFPYVDPNWGNIPGSPPTSDGPKHLFTFGVPTGRRQNNVVYVVPLLHDLLTKISDASSDSIVIVMVTTPGEWGEQFQQSLSTEFADAISRNKLEVHLAAFDTYPPLVGLRQNYGDDEKRVVWRSKQNLDYSHLLKVANGRSKYFVMMEDDVALVADFVSLLQLFTTTTYSAWAMLDVCKLVGFAGKIFHDRSIWGLQVLLWTFYDELPCDWLVHVANTLDTDIVEVHPYNLLEHKGTISSFEGKNNITDKT</sequence>
<dbReference type="InterPro" id="IPR057279">
    <property type="entry name" value="MGAT4"/>
</dbReference>
<evidence type="ECO:0000313" key="3">
    <source>
        <dbReference type="EMBL" id="CRZ04029.1"/>
    </source>
</evidence>
<dbReference type="GO" id="GO:0008375">
    <property type="term" value="F:acetylglucosaminyltransferase activity"/>
    <property type="evidence" value="ECO:0007669"/>
    <property type="project" value="TreeGrafter"/>
</dbReference>
<dbReference type="AlphaFoldDB" id="A0A0H5R6V4"/>
<dbReference type="PANTHER" id="PTHR12062:SF0">
    <property type="entry name" value="ALPHA-1,3-MANNOSYL-GLYCOPROTEIN 4-BETA-N-ACETYLGLUCOSAMINYLTRANSFERASE B"/>
    <property type="match status" value="1"/>
</dbReference>
<keyword evidence="1" id="KW-0472">Membrane</keyword>
<protein>
    <recommendedName>
        <fullName evidence="2">MGAT4 conserved region domain-containing protein</fullName>
    </recommendedName>
</protein>
<dbReference type="Pfam" id="PF04666">
    <property type="entry name" value="MGAT4_cons"/>
    <property type="match status" value="1"/>
</dbReference>
<dbReference type="PANTHER" id="PTHR12062">
    <property type="entry name" value="N-ACETYLGLUCOSAMINYLTRANSFERASE VI"/>
    <property type="match status" value="1"/>
</dbReference>
<feature type="transmembrane region" description="Helical" evidence="1">
    <location>
        <begin position="29"/>
        <end position="47"/>
    </location>
</feature>
<reference evidence="3" key="1">
    <citation type="submission" date="2015-04" db="EMBL/GenBank/DDBJ databases">
        <title>The genome sequence of the plant pathogenic Rhizarian Plasmodiophora brassicae reveals insights in its biotrophic life cycle and the origin of chitin synthesis.</title>
        <authorList>
            <person name="Schwelm A."/>
            <person name="Fogelqvist J."/>
            <person name="Knaust A."/>
            <person name="Julke S."/>
            <person name="Lilja T."/>
            <person name="Dhandapani V."/>
            <person name="Bonilla-Rosso G."/>
            <person name="Karlsson M."/>
            <person name="Shevchenko A."/>
            <person name="Choi S.R."/>
            <person name="Kim H.G."/>
            <person name="Park J.Y."/>
            <person name="Lim Y.P."/>
            <person name="Ludwig-Muller J."/>
            <person name="Dixelius C."/>
        </authorList>
    </citation>
    <scope>NUCLEOTIDE SEQUENCE</scope>
    <source>
        <tissue evidence="3">Potato root galls</tissue>
    </source>
</reference>
<feature type="domain" description="MGAT4 conserved region" evidence="2">
    <location>
        <begin position="368"/>
        <end position="560"/>
    </location>
</feature>
<organism evidence="3">
    <name type="scientific">Spongospora subterranea</name>
    <dbReference type="NCBI Taxonomy" id="70186"/>
    <lineage>
        <taxon>Eukaryota</taxon>
        <taxon>Sar</taxon>
        <taxon>Rhizaria</taxon>
        <taxon>Endomyxa</taxon>
        <taxon>Phytomyxea</taxon>
        <taxon>Plasmodiophorida</taxon>
        <taxon>Plasmodiophoridae</taxon>
        <taxon>Spongospora</taxon>
    </lineage>
</organism>
<keyword evidence="1" id="KW-0812">Transmembrane</keyword>
<name>A0A0H5R6V4_9EUKA</name>
<dbReference type="EMBL" id="HACM01003587">
    <property type="protein sequence ID" value="CRZ04029.1"/>
    <property type="molecule type" value="Transcribed_RNA"/>
</dbReference>
<accession>A0A0H5R6V4</accession>
<evidence type="ECO:0000256" key="1">
    <source>
        <dbReference type="SAM" id="Phobius"/>
    </source>
</evidence>
<proteinExistence type="predicted"/>
<evidence type="ECO:0000259" key="2">
    <source>
        <dbReference type="Pfam" id="PF04666"/>
    </source>
</evidence>
<dbReference type="GO" id="GO:0006487">
    <property type="term" value="P:protein N-linked glycosylation"/>
    <property type="evidence" value="ECO:0007669"/>
    <property type="project" value="TreeGrafter"/>
</dbReference>
<dbReference type="InterPro" id="IPR006759">
    <property type="entry name" value="Glyco_transf_54"/>
</dbReference>